<dbReference type="Pfam" id="PF10094">
    <property type="entry name" value="DUF2332"/>
    <property type="match status" value="1"/>
</dbReference>
<dbReference type="InterPro" id="IPR011200">
    <property type="entry name" value="UCP012608"/>
</dbReference>
<dbReference type="EMBL" id="FNLC01000003">
    <property type="protein sequence ID" value="SDR28564.1"/>
    <property type="molecule type" value="Genomic_DNA"/>
</dbReference>
<sequence>MTASIRIVDISDTFLRYAGWVEDKCPLYATVAEATATDDHLLDIASEASVSQPEPELLLAAVHSLLLQGRDHPLAQFYPTCNRNGPDEDPVPHFRDFCVTNEDTLRSIIATRRCQTNDVGRSAILLPAFEHVSRIAEHNLLAQIEIGTSAGLNLNWDQYQYEFDAIGEIGKSDSPVTITTEVRGDHRPPFSQDLPTITHLRGIDLHTLDVTTEQDARWLHALIHPNQLRRHQQLTGAIDIAREKQPSLVEGDAVAELPTQLLAAPNKADLIVFSTHVLYQLEESTIADLRSLLSDHSTEQPVHWLSIDPDEGLGRPTYRLVTFKEGDVTESQIAQFESYGNWIRWQGA</sequence>
<reference evidence="2" key="1">
    <citation type="submission" date="2016-10" db="EMBL/GenBank/DDBJ databases">
        <authorList>
            <person name="Varghese N."/>
            <person name="Submissions S."/>
        </authorList>
    </citation>
    <scope>NUCLEOTIDE SEQUENCE [LARGE SCALE GENOMIC DNA]</scope>
    <source>
        <strain evidence="2">DSM 24767</strain>
    </source>
</reference>
<organism evidence="1 2">
    <name type="scientific">Natronobacterium texcoconense</name>
    <dbReference type="NCBI Taxonomy" id="1095778"/>
    <lineage>
        <taxon>Archaea</taxon>
        <taxon>Methanobacteriati</taxon>
        <taxon>Methanobacteriota</taxon>
        <taxon>Stenosarchaea group</taxon>
        <taxon>Halobacteria</taxon>
        <taxon>Halobacteriales</taxon>
        <taxon>Natrialbaceae</taxon>
        <taxon>Natronobacterium</taxon>
    </lineage>
</organism>
<keyword evidence="2" id="KW-1185">Reference proteome</keyword>
<dbReference type="Proteomes" id="UP000198848">
    <property type="component" value="Unassembled WGS sequence"/>
</dbReference>
<evidence type="ECO:0000313" key="1">
    <source>
        <dbReference type="EMBL" id="SDR28564.1"/>
    </source>
</evidence>
<evidence type="ECO:0000313" key="2">
    <source>
        <dbReference type="Proteomes" id="UP000198848"/>
    </source>
</evidence>
<evidence type="ECO:0008006" key="3">
    <source>
        <dbReference type="Google" id="ProtNLM"/>
    </source>
</evidence>
<proteinExistence type="predicted"/>
<name>A0A1H1HT26_NATTX</name>
<dbReference type="AlphaFoldDB" id="A0A1H1HT26"/>
<gene>
    <name evidence="1" type="ORF">SAMN04489842_3023</name>
</gene>
<protein>
    <recommendedName>
        <fullName evidence="3">DUF2332 domain-containing protein</fullName>
    </recommendedName>
</protein>
<accession>A0A1H1HT26</accession>